<evidence type="ECO:0000313" key="15">
    <source>
        <dbReference type="Proteomes" id="UP001597299"/>
    </source>
</evidence>
<keyword evidence="9 10" id="KW-0998">Cell outer membrane</keyword>
<keyword evidence="8 14" id="KW-0675">Receptor</keyword>
<dbReference type="InterPro" id="IPR012910">
    <property type="entry name" value="Plug_dom"/>
</dbReference>
<keyword evidence="15" id="KW-1185">Reference proteome</keyword>
<dbReference type="NCBIfam" id="TIGR01783">
    <property type="entry name" value="TonB-siderophor"/>
    <property type="match status" value="1"/>
</dbReference>
<keyword evidence="3 10" id="KW-0813">Transport</keyword>
<dbReference type="PROSITE" id="PS52016">
    <property type="entry name" value="TONB_DEPENDENT_REC_3"/>
    <property type="match status" value="1"/>
</dbReference>
<dbReference type="InterPro" id="IPR000531">
    <property type="entry name" value="Beta-barrel_TonB"/>
</dbReference>
<dbReference type="InterPro" id="IPR037066">
    <property type="entry name" value="Plug_dom_sf"/>
</dbReference>
<feature type="domain" description="TonB-dependent receptor plug" evidence="13">
    <location>
        <begin position="75"/>
        <end position="175"/>
    </location>
</feature>
<dbReference type="RefSeq" id="WP_246548074.1">
    <property type="nucleotide sequence ID" value="NZ_JAHBGB010000002.1"/>
</dbReference>
<gene>
    <name evidence="14" type="ORF">ACFSNC_12605</name>
</gene>
<evidence type="ECO:0000256" key="3">
    <source>
        <dbReference type="ARBA" id="ARBA00022448"/>
    </source>
</evidence>
<comment type="subcellular location">
    <subcellularLocation>
        <location evidence="1 10">Cell outer membrane</location>
        <topology evidence="1 10">Multi-pass membrane protein</topology>
    </subcellularLocation>
</comment>
<dbReference type="Gene3D" id="2.170.130.10">
    <property type="entry name" value="TonB-dependent receptor, plug domain"/>
    <property type="match status" value="1"/>
</dbReference>
<keyword evidence="5 10" id="KW-0812">Transmembrane</keyword>
<dbReference type="InterPro" id="IPR036942">
    <property type="entry name" value="Beta-barrel_TonB_sf"/>
</dbReference>
<keyword evidence="6 11" id="KW-0798">TonB box</keyword>
<evidence type="ECO:0000313" key="14">
    <source>
        <dbReference type="EMBL" id="MFD2141249.1"/>
    </source>
</evidence>
<dbReference type="Proteomes" id="UP001597299">
    <property type="component" value="Unassembled WGS sequence"/>
</dbReference>
<dbReference type="EMBL" id="JBHUHD010000001">
    <property type="protein sequence ID" value="MFD2141249.1"/>
    <property type="molecule type" value="Genomic_DNA"/>
</dbReference>
<evidence type="ECO:0000256" key="10">
    <source>
        <dbReference type="PROSITE-ProRule" id="PRU01360"/>
    </source>
</evidence>
<dbReference type="Pfam" id="PF07715">
    <property type="entry name" value="Plug"/>
    <property type="match status" value="1"/>
</dbReference>
<evidence type="ECO:0000256" key="1">
    <source>
        <dbReference type="ARBA" id="ARBA00004571"/>
    </source>
</evidence>
<dbReference type="SUPFAM" id="SSF56935">
    <property type="entry name" value="Porins"/>
    <property type="match status" value="1"/>
</dbReference>
<name>A0ABW4YYF8_9HYPH</name>
<evidence type="ECO:0000256" key="9">
    <source>
        <dbReference type="ARBA" id="ARBA00023237"/>
    </source>
</evidence>
<dbReference type="Gene3D" id="2.40.170.20">
    <property type="entry name" value="TonB-dependent receptor, beta-barrel domain"/>
    <property type="match status" value="1"/>
</dbReference>
<evidence type="ECO:0000256" key="4">
    <source>
        <dbReference type="ARBA" id="ARBA00022452"/>
    </source>
</evidence>
<reference evidence="15" key="1">
    <citation type="journal article" date="2019" name="Int. J. Syst. Evol. Microbiol.">
        <title>The Global Catalogue of Microorganisms (GCM) 10K type strain sequencing project: providing services to taxonomists for standard genome sequencing and annotation.</title>
        <authorList>
            <consortium name="The Broad Institute Genomics Platform"/>
            <consortium name="The Broad Institute Genome Sequencing Center for Infectious Disease"/>
            <person name="Wu L."/>
            <person name="Ma J."/>
        </authorList>
    </citation>
    <scope>NUCLEOTIDE SEQUENCE [LARGE SCALE GENOMIC DNA]</scope>
    <source>
        <strain evidence="15">CCM 7435</strain>
    </source>
</reference>
<dbReference type="Pfam" id="PF00593">
    <property type="entry name" value="TonB_dep_Rec_b-barrel"/>
    <property type="match status" value="1"/>
</dbReference>
<evidence type="ECO:0000256" key="6">
    <source>
        <dbReference type="ARBA" id="ARBA00023077"/>
    </source>
</evidence>
<dbReference type="PANTHER" id="PTHR32552:SF83">
    <property type="entry name" value="BLR3904 PROTEIN"/>
    <property type="match status" value="1"/>
</dbReference>
<evidence type="ECO:0000256" key="2">
    <source>
        <dbReference type="ARBA" id="ARBA00009810"/>
    </source>
</evidence>
<evidence type="ECO:0000256" key="5">
    <source>
        <dbReference type="ARBA" id="ARBA00022692"/>
    </source>
</evidence>
<accession>A0ABW4YYF8</accession>
<dbReference type="InterPro" id="IPR039426">
    <property type="entry name" value="TonB-dep_rcpt-like"/>
</dbReference>
<feature type="domain" description="TonB-dependent receptor-like beta-barrel" evidence="12">
    <location>
        <begin position="248"/>
        <end position="743"/>
    </location>
</feature>
<evidence type="ECO:0000256" key="11">
    <source>
        <dbReference type="RuleBase" id="RU003357"/>
    </source>
</evidence>
<proteinExistence type="inferred from homology"/>
<dbReference type="InterPro" id="IPR010105">
    <property type="entry name" value="TonB_sidphr_rcpt"/>
</dbReference>
<sequence>MTKMKTLRPSMPGAALTTGLAMTMSAIPLLDAQAQQAAPAPGTTEELPTVTVEGENAPANSLEATTGIARLPGTIQDTPQTITVISQETMQQQGVTTLEQALRNVPGVTTSIGEGGGGMNGDQFRIRGFQAKGDIFVNGLRDFGVYTRDSFAYESVEVFKGSSSESFGLGTTGGAINATLKQAHLGDKYDVEGQFGTGPLYRGVFDINKQLNESTAFRIVGMVNEQDIADRDHVESNRYGFLADLGFGLGTDQTLHINYLYQHGNRTPDYGVPIVTPRFSDVAKVGALGQPVTEWGVPRSTFYGKVTDQDVTDTNMLTVSFNKEVNNWLTFNNDTRVGYYTRDFATTVPGCANTPSGVTNPTEQQYETTCTGQFFNGLNPAIAFGGGNPGYYQETWSAQNVSTLTAKFNTGGLRHELVAGLDVNTTNSDRTLISVNGNKGTSTIYDPIFENTTGYNLFSNPWANNGQRYSSANDVGLFISDRVWFTEQVSLLAGARYDNYTADYRYWFVDTATNTREWRNEDSKTDFWSPKLSLIWEPTAFQTYYVSWAKSFTPQGAFPSNDVTVINPEQDNLEPEDNETYEAGFKVSFLEGKLGVTGAIFQTDKSNAFYTNPDTGDSIPTGETQRVRGVELGLTGNITPAWTVQAGYAYYDSEVLTSTTDTYVGNAVAFVSPNNFTLWTTYNLSTLWTQIPGELLVGGGITYADEYYTNSANTSIIPDTFSFDALLSYKQGNYRVALNGYNLTDELNYSTGFGNRAVPASGRTFTLTVGATF</sequence>
<keyword evidence="7 10" id="KW-0472">Membrane</keyword>
<organism evidence="14 15">
    <name type="scientific">Ancylobacter oerskovii</name>
    <dbReference type="NCBI Taxonomy" id="459519"/>
    <lineage>
        <taxon>Bacteria</taxon>
        <taxon>Pseudomonadati</taxon>
        <taxon>Pseudomonadota</taxon>
        <taxon>Alphaproteobacteria</taxon>
        <taxon>Hyphomicrobiales</taxon>
        <taxon>Xanthobacteraceae</taxon>
        <taxon>Ancylobacter</taxon>
    </lineage>
</organism>
<dbReference type="PANTHER" id="PTHR32552">
    <property type="entry name" value="FERRICHROME IRON RECEPTOR-RELATED"/>
    <property type="match status" value="1"/>
</dbReference>
<comment type="caution">
    <text evidence="14">The sequence shown here is derived from an EMBL/GenBank/DDBJ whole genome shotgun (WGS) entry which is preliminary data.</text>
</comment>
<dbReference type="CDD" id="cd01347">
    <property type="entry name" value="ligand_gated_channel"/>
    <property type="match status" value="1"/>
</dbReference>
<keyword evidence="4 10" id="KW-1134">Transmembrane beta strand</keyword>
<evidence type="ECO:0000256" key="8">
    <source>
        <dbReference type="ARBA" id="ARBA00023170"/>
    </source>
</evidence>
<protein>
    <submittedName>
        <fullName evidence="14">TonB-dependent receptor</fullName>
    </submittedName>
</protein>
<comment type="similarity">
    <text evidence="2 10 11">Belongs to the TonB-dependent receptor family.</text>
</comment>
<evidence type="ECO:0000259" key="13">
    <source>
        <dbReference type="Pfam" id="PF07715"/>
    </source>
</evidence>
<evidence type="ECO:0000259" key="12">
    <source>
        <dbReference type="Pfam" id="PF00593"/>
    </source>
</evidence>
<evidence type="ECO:0000256" key="7">
    <source>
        <dbReference type="ARBA" id="ARBA00023136"/>
    </source>
</evidence>